<feature type="compositionally biased region" description="Polar residues" evidence="1">
    <location>
        <begin position="62"/>
        <end position="74"/>
    </location>
</feature>
<dbReference type="GeneID" id="18872847"/>
<dbReference type="GO" id="GO:0031982">
    <property type="term" value="C:vesicle"/>
    <property type="evidence" value="ECO:0007669"/>
    <property type="project" value="TreeGrafter"/>
</dbReference>
<reference evidence="2 3" key="1">
    <citation type="journal article" date="2011" name="Proc. Natl. Acad. Sci. U.S.A.">
        <title>Comparative genomics of xylose-fermenting fungi for enhanced biofuel production.</title>
        <authorList>
            <person name="Wohlbach D.J."/>
            <person name="Kuo A."/>
            <person name="Sato T.K."/>
            <person name="Potts K.M."/>
            <person name="Salamov A.A."/>
            <person name="LaButti K.M."/>
            <person name="Sun H."/>
            <person name="Clum A."/>
            <person name="Pangilinan J.L."/>
            <person name="Lindquist E.A."/>
            <person name="Lucas S."/>
            <person name="Lapidus A."/>
            <person name="Jin M."/>
            <person name="Gunawan C."/>
            <person name="Balan V."/>
            <person name="Dale B.E."/>
            <person name="Jeffries T.W."/>
            <person name="Zinkel R."/>
            <person name="Barry K.W."/>
            <person name="Grigoriev I.V."/>
            <person name="Gasch A.P."/>
        </authorList>
    </citation>
    <scope>NUCLEOTIDE SEQUENCE [LARGE SCALE GENOMIC DNA]</scope>
    <source>
        <strain evidence="3">NRRL Y-27907 / 11-Y1</strain>
    </source>
</reference>
<feature type="compositionally biased region" description="Basic and acidic residues" evidence="1">
    <location>
        <begin position="42"/>
        <end position="55"/>
    </location>
</feature>
<evidence type="ECO:0000313" key="3">
    <source>
        <dbReference type="Proteomes" id="UP000000709"/>
    </source>
</evidence>
<evidence type="ECO:0008006" key="4">
    <source>
        <dbReference type="Google" id="ProtNLM"/>
    </source>
</evidence>
<dbReference type="InParanoid" id="G3AJJ7"/>
<dbReference type="PANTHER" id="PTHR23172:SF19">
    <property type="entry name" value="J DOMAIN-CONTAINING PROTEIN"/>
    <property type="match status" value="1"/>
</dbReference>
<dbReference type="GO" id="GO:0030276">
    <property type="term" value="F:clathrin binding"/>
    <property type="evidence" value="ECO:0007669"/>
    <property type="project" value="TreeGrafter"/>
</dbReference>
<dbReference type="PANTHER" id="PTHR23172">
    <property type="entry name" value="AUXILIN/CYCLIN G-ASSOCIATED KINASE-RELATED"/>
    <property type="match status" value="1"/>
</dbReference>
<sequence length="193" mass="22146">MKLISTKAEVLELLERYESSLQLYNLLIQRLGTKDKKIMDGRRRVDKIVNPENHIKKPQPQRPKTGSSVPTPSATPKPVQQEEEVDTLVKDKIDTKIQAWATSKQNNLRAMLTNLDEIIPGKINMKPALRKLSLNDLMLSKQVKIQYMKVISSIHPDKLASQCKGDKETELICNGVFITLNKRWEAFRKEENI</sequence>
<dbReference type="Proteomes" id="UP000000709">
    <property type="component" value="Unassembled WGS sequence"/>
</dbReference>
<dbReference type="OrthoDB" id="1717591at2759"/>
<dbReference type="InterPro" id="IPR036869">
    <property type="entry name" value="J_dom_sf"/>
</dbReference>
<dbReference type="AlphaFoldDB" id="G3AJJ7"/>
<dbReference type="Gene3D" id="1.10.287.110">
    <property type="entry name" value="DnaJ domain"/>
    <property type="match status" value="1"/>
</dbReference>
<gene>
    <name evidence="2" type="ORF">SPAPADRAFT_59276</name>
</gene>
<name>G3AJJ7_SPAPN</name>
<dbReference type="EMBL" id="GL996500">
    <property type="protein sequence ID" value="EGW33900.1"/>
    <property type="molecule type" value="Genomic_DNA"/>
</dbReference>
<dbReference type="HOGENOM" id="CLU_1409607_0_0_1"/>
<dbReference type="eggNOG" id="KOG0431">
    <property type="taxonomic scope" value="Eukaryota"/>
</dbReference>
<accession>G3AJJ7</accession>
<evidence type="ECO:0000313" key="2">
    <source>
        <dbReference type="EMBL" id="EGW33900.1"/>
    </source>
</evidence>
<dbReference type="SUPFAM" id="SSF46565">
    <property type="entry name" value="Chaperone J-domain"/>
    <property type="match status" value="1"/>
</dbReference>
<keyword evidence="3" id="KW-1185">Reference proteome</keyword>
<dbReference type="KEGG" id="spaa:SPAPADRAFT_59276"/>
<feature type="region of interest" description="Disordered" evidence="1">
    <location>
        <begin position="42"/>
        <end position="84"/>
    </location>
</feature>
<dbReference type="GO" id="GO:0072583">
    <property type="term" value="P:clathrin-dependent endocytosis"/>
    <property type="evidence" value="ECO:0007669"/>
    <property type="project" value="TreeGrafter"/>
</dbReference>
<protein>
    <recommendedName>
        <fullName evidence="4">J domain-containing protein</fullName>
    </recommendedName>
</protein>
<dbReference type="GO" id="GO:0005737">
    <property type="term" value="C:cytoplasm"/>
    <property type="evidence" value="ECO:0007669"/>
    <property type="project" value="TreeGrafter"/>
</dbReference>
<organism evidence="3">
    <name type="scientific">Spathaspora passalidarum (strain NRRL Y-27907 / 11-Y1)</name>
    <dbReference type="NCBI Taxonomy" id="619300"/>
    <lineage>
        <taxon>Eukaryota</taxon>
        <taxon>Fungi</taxon>
        <taxon>Dikarya</taxon>
        <taxon>Ascomycota</taxon>
        <taxon>Saccharomycotina</taxon>
        <taxon>Pichiomycetes</taxon>
        <taxon>Debaryomycetaceae</taxon>
        <taxon>Spathaspora</taxon>
    </lineage>
</organism>
<proteinExistence type="predicted"/>
<dbReference type="RefSeq" id="XP_007373484.1">
    <property type="nucleotide sequence ID" value="XM_007373422.1"/>
</dbReference>
<dbReference type="GO" id="GO:0072318">
    <property type="term" value="P:clathrin coat disassembly"/>
    <property type="evidence" value="ECO:0007669"/>
    <property type="project" value="TreeGrafter"/>
</dbReference>
<dbReference type="STRING" id="619300.G3AJJ7"/>
<evidence type="ECO:0000256" key="1">
    <source>
        <dbReference type="SAM" id="MobiDB-lite"/>
    </source>
</evidence>